<comment type="caution">
    <text evidence="3">Lacks conserved residue(s) required for the propagation of feature annotation.</text>
</comment>
<dbReference type="Pfam" id="PF01182">
    <property type="entry name" value="Glucosamine_iso"/>
    <property type="match status" value="1"/>
</dbReference>
<dbReference type="Gene3D" id="3.40.50.1360">
    <property type="match status" value="1"/>
</dbReference>
<protein>
    <recommendedName>
        <fullName evidence="3">Glucosamine-6-phosphate deaminase</fullName>
        <ecNumber evidence="3">3.5.99.6</ecNumber>
    </recommendedName>
    <alternativeName>
        <fullName evidence="3">GlcN6P deaminase</fullName>
        <shortName evidence="3">GNPDA</shortName>
    </alternativeName>
    <alternativeName>
        <fullName evidence="3">Glucosamine-6-phosphate isomerase</fullName>
    </alternativeName>
</protein>
<dbReference type="HAMAP" id="MF_01241">
    <property type="entry name" value="GlcN6P_deamin"/>
    <property type="match status" value="1"/>
</dbReference>
<feature type="active site" description="Proton acceptor; for ring-opening step" evidence="3">
    <location>
        <position position="138"/>
    </location>
</feature>
<dbReference type="SUPFAM" id="SSF100950">
    <property type="entry name" value="NagB/RpiA/CoA transferase-like"/>
    <property type="match status" value="1"/>
</dbReference>
<feature type="active site" description="For ring-opening step" evidence="3">
    <location>
        <position position="136"/>
    </location>
</feature>
<dbReference type="InterPro" id="IPR037171">
    <property type="entry name" value="NagB/RpiA_transferase-like"/>
</dbReference>
<evidence type="ECO:0000313" key="5">
    <source>
        <dbReference type="EMBL" id="MFD2639021.1"/>
    </source>
</evidence>
<reference evidence="6" key="1">
    <citation type="journal article" date="2019" name="Int. J. Syst. Evol. Microbiol.">
        <title>The Global Catalogue of Microorganisms (GCM) 10K type strain sequencing project: providing services to taxonomists for standard genome sequencing and annotation.</title>
        <authorList>
            <consortium name="The Broad Institute Genomics Platform"/>
            <consortium name="The Broad Institute Genome Sequencing Center for Infectious Disease"/>
            <person name="Wu L."/>
            <person name="Ma J."/>
        </authorList>
    </citation>
    <scope>NUCLEOTIDE SEQUENCE [LARGE SCALE GENOMIC DNA]</scope>
    <source>
        <strain evidence="6">TISTR 1571</strain>
    </source>
</reference>
<keyword evidence="1 3" id="KW-0378">Hydrolase</keyword>
<comment type="pathway">
    <text evidence="3">Amino-sugar metabolism; N-acetylneuraminate degradation; D-fructose 6-phosphate from N-acetylneuraminate: step 5/5.</text>
</comment>
<dbReference type="PROSITE" id="PS01161">
    <property type="entry name" value="GLC_GALNAC_ISOMERASE"/>
    <property type="match status" value="1"/>
</dbReference>
<comment type="function">
    <text evidence="3">Catalyzes the reversible isomerization-deamination of glucosamine 6-phosphate (GlcN6P) to form fructose 6-phosphate (Fru6P) and ammonium ion.</text>
</comment>
<accession>A0ABW5QAV3</accession>
<keyword evidence="2 3" id="KW-0119">Carbohydrate metabolism</keyword>
<dbReference type="InterPro" id="IPR004547">
    <property type="entry name" value="Glucosamine6P_isomerase"/>
</dbReference>
<proteinExistence type="inferred from homology"/>
<keyword evidence="6" id="KW-1185">Reference proteome</keyword>
<feature type="domain" description="Glucosamine/galactosamine-6-phosphate isomerase" evidence="4">
    <location>
        <begin position="10"/>
        <end position="226"/>
    </location>
</feature>
<gene>
    <name evidence="3 5" type="primary">nagB</name>
    <name evidence="5" type="ORF">ACFSW4_09120</name>
</gene>
<name>A0ABW5QAV3_9BACI</name>
<feature type="active site" description="Proton acceptor; for enolization step" evidence="3">
    <location>
        <position position="67"/>
    </location>
</feature>
<dbReference type="RefSeq" id="WP_377329010.1">
    <property type="nucleotide sequence ID" value="NZ_JBHUMZ010000021.1"/>
</dbReference>
<dbReference type="EC" id="3.5.99.6" evidence="3"/>
<organism evidence="5 6">
    <name type="scientific">Piscibacillus salipiscarius</name>
    <dbReference type="NCBI Taxonomy" id="299480"/>
    <lineage>
        <taxon>Bacteria</taxon>
        <taxon>Bacillati</taxon>
        <taxon>Bacillota</taxon>
        <taxon>Bacilli</taxon>
        <taxon>Bacillales</taxon>
        <taxon>Bacillaceae</taxon>
        <taxon>Piscibacillus</taxon>
    </lineage>
</organism>
<dbReference type="NCBIfam" id="TIGR00502">
    <property type="entry name" value="nagB"/>
    <property type="match status" value="1"/>
</dbReference>
<dbReference type="CDD" id="cd01399">
    <property type="entry name" value="GlcN6P_deaminase"/>
    <property type="match status" value="1"/>
</dbReference>
<dbReference type="PANTHER" id="PTHR11280">
    <property type="entry name" value="GLUCOSAMINE-6-PHOSPHATE ISOMERASE"/>
    <property type="match status" value="1"/>
</dbReference>
<evidence type="ECO:0000256" key="1">
    <source>
        <dbReference type="ARBA" id="ARBA00022801"/>
    </source>
</evidence>
<sequence length="238" mass="26927">MEFLKVNSYKELSQKAADKVVKVIQENPHAALGLATGSTPVGLYENLVQAYQHGQVDFHKVKTFNLDEYVGIHQDHPQSYHQYMQKHLFQFINLKDDHVHIPDGETGDLEEECQRYERLLAKEGPIDLQILGLGINGHIGFNEPGTAFDARTHVVNLTDSTREANAKFFDTKEEVPKQAITMGIGNIMESREIILLAFGEHKQPAIKQLMEGEVYEDFPASALLQHDRVKVIYGEKDS</sequence>
<dbReference type="GO" id="GO:0004342">
    <property type="term" value="F:glucosamine-6-phosphate deaminase activity"/>
    <property type="evidence" value="ECO:0007669"/>
    <property type="project" value="UniProtKB-EC"/>
</dbReference>
<dbReference type="EMBL" id="JBHUMZ010000021">
    <property type="protein sequence ID" value="MFD2639021.1"/>
    <property type="molecule type" value="Genomic_DNA"/>
</dbReference>
<dbReference type="PANTHER" id="PTHR11280:SF5">
    <property type="entry name" value="GLUCOSAMINE-6-PHOSPHATE ISOMERASE"/>
    <property type="match status" value="1"/>
</dbReference>
<comment type="similarity">
    <text evidence="3">Belongs to the glucosamine/galactosamine-6-phosphate isomerase family. NagB subfamily.</text>
</comment>
<dbReference type="Proteomes" id="UP001597452">
    <property type="component" value="Unassembled WGS sequence"/>
</dbReference>
<feature type="active site" description="For ring-opening step" evidence="3">
    <location>
        <position position="143"/>
    </location>
</feature>
<comment type="catalytic activity">
    <reaction evidence="3">
        <text>alpha-D-glucosamine 6-phosphate + H2O = beta-D-fructose 6-phosphate + NH4(+)</text>
        <dbReference type="Rhea" id="RHEA:12172"/>
        <dbReference type="ChEBI" id="CHEBI:15377"/>
        <dbReference type="ChEBI" id="CHEBI:28938"/>
        <dbReference type="ChEBI" id="CHEBI:57634"/>
        <dbReference type="ChEBI" id="CHEBI:75989"/>
        <dbReference type="EC" id="3.5.99.6"/>
    </reaction>
</comment>
<evidence type="ECO:0000256" key="3">
    <source>
        <dbReference type="HAMAP-Rule" id="MF_01241"/>
    </source>
</evidence>
<evidence type="ECO:0000259" key="4">
    <source>
        <dbReference type="Pfam" id="PF01182"/>
    </source>
</evidence>
<evidence type="ECO:0000256" key="2">
    <source>
        <dbReference type="ARBA" id="ARBA00023277"/>
    </source>
</evidence>
<dbReference type="InterPro" id="IPR018321">
    <property type="entry name" value="Glucosamine6P_isomerase_CS"/>
</dbReference>
<dbReference type="InterPro" id="IPR006148">
    <property type="entry name" value="Glc/Gal-6P_isomerase"/>
</dbReference>
<comment type="caution">
    <text evidence="5">The sequence shown here is derived from an EMBL/GenBank/DDBJ whole genome shotgun (WGS) entry which is preliminary data.</text>
</comment>
<evidence type="ECO:0000313" key="6">
    <source>
        <dbReference type="Proteomes" id="UP001597452"/>
    </source>
</evidence>